<keyword evidence="1" id="KW-1133">Transmembrane helix</keyword>
<dbReference type="Gramene" id="PRQ47020">
    <property type="protein sequence ID" value="PRQ47020"/>
    <property type="gene ID" value="RchiOBHm_Chr2g0095211"/>
</dbReference>
<accession>A0A2P6RKR0</accession>
<organism evidence="2 3">
    <name type="scientific">Rosa chinensis</name>
    <name type="common">China rose</name>
    <dbReference type="NCBI Taxonomy" id="74649"/>
    <lineage>
        <taxon>Eukaryota</taxon>
        <taxon>Viridiplantae</taxon>
        <taxon>Streptophyta</taxon>
        <taxon>Embryophyta</taxon>
        <taxon>Tracheophyta</taxon>
        <taxon>Spermatophyta</taxon>
        <taxon>Magnoliopsida</taxon>
        <taxon>eudicotyledons</taxon>
        <taxon>Gunneridae</taxon>
        <taxon>Pentapetalae</taxon>
        <taxon>rosids</taxon>
        <taxon>fabids</taxon>
        <taxon>Rosales</taxon>
        <taxon>Rosaceae</taxon>
        <taxon>Rosoideae</taxon>
        <taxon>Rosoideae incertae sedis</taxon>
        <taxon>Rosa</taxon>
    </lineage>
</organism>
<proteinExistence type="predicted"/>
<dbReference type="Proteomes" id="UP000238479">
    <property type="component" value="Chromosome 2"/>
</dbReference>
<comment type="caution">
    <text evidence="2">The sequence shown here is derived from an EMBL/GenBank/DDBJ whole genome shotgun (WGS) entry which is preliminary data.</text>
</comment>
<protein>
    <submittedName>
        <fullName evidence="2">Uncharacterized protein</fullName>
    </submittedName>
</protein>
<keyword evidence="3" id="KW-1185">Reference proteome</keyword>
<keyword evidence="1" id="KW-0472">Membrane</keyword>
<evidence type="ECO:0000313" key="2">
    <source>
        <dbReference type="EMBL" id="PRQ47020.1"/>
    </source>
</evidence>
<feature type="transmembrane region" description="Helical" evidence="1">
    <location>
        <begin position="5"/>
        <end position="21"/>
    </location>
</feature>
<dbReference type="EMBL" id="PDCK01000040">
    <property type="protein sequence ID" value="PRQ47020.1"/>
    <property type="molecule type" value="Genomic_DNA"/>
</dbReference>
<name>A0A2P6RKR0_ROSCH</name>
<keyword evidence="1" id="KW-0812">Transmembrane</keyword>
<reference evidence="2 3" key="1">
    <citation type="journal article" date="2018" name="Nat. Genet.">
        <title>The Rosa genome provides new insights in the design of modern roses.</title>
        <authorList>
            <person name="Bendahmane M."/>
        </authorList>
    </citation>
    <scope>NUCLEOTIDE SEQUENCE [LARGE SCALE GENOMIC DNA]</scope>
    <source>
        <strain evidence="3">cv. Old Blush</strain>
    </source>
</reference>
<evidence type="ECO:0000313" key="3">
    <source>
        <dbReference type="Proteomes" id="UP000238479"/>
    </source>
</evidence>
<evidence type="ECO:0000256" key="1">
    <source>
        <dbReference type="SAM" id="Phobius"/>
    </source>
</evidence>
<dbReference type="AlphaFoldDB" id="A0A2P6RKR0"/>
<gene>
    <name evidence="2" type="ORF">RchiOBHm_Chr2g0095211</name>
</gene>
<sequence length="52" mass="6124">MGFHLVYSVVFFFFVPLVLSWQNWFDVVGMMFVLLTGNLIVRTSISHRVLFL</sequence>